<proteinExistence type="predicted"/>
<name>D4YLQ3_9MICO</name>
<evidence type="ECO:0000313" key="3">
    <source>
        <dbReference type="Proteomes" id="UP000005714"/>
    </source>
</evidence>
<organism evidence="2 3">
    <name type="scientific">Brevibacterium mcbrellneri ATCC 49030</name>
    <dbReference type="NCBI Taxonomy" id="585530"/>
    <lineage>
        <taxon>Bacteria</taxon>
        <taxon>Bacillati</taxon>
        <taxon>Actinomycetota</taxon>
        <taxon>Actinomycetes</taxon>
        <taxon>Micrococcales</taxon>
        <taxon>Brevibacteriaceae</taxon>
        <taxon>Brevibacterium</taxon>
    </lineage>
</organism>
<dbReference type="STRING" id="585530.HMPREF0183_0863"/>
<evidence type="ECO:0000313" key="2">
    <source>
        <dbReference type="EMBL" id="EFG47786.1"/>
    </source>
</evidence>
<feature type="transmembrane region" description="Helical" evidence="1">
    <location>
        <begin position="112"/>
        <end position="131"/>
    </location>
</feature>
<keyword evidence="1" id="KW-0472">Membrane</keyword>
<gene>
    <name evidence="2" type="ORF">HMPREF0183_0863</name>
</gene>
<feature type="transmembrane region" description="Helical" evidence="1">
    <location>
        <begin position="83"/>
        <end position="106"/>
    </location>
</feature>
<keyword evidence="1" id="KW-0812">Transmembrane</keyword>
<keyword evidence="1" id="KW-1133">Transmembrane helix</keyword>
<keyword evidence="3" id="KW-1185">Reference proteome</keyword>
<evidence type="ECO:0000256" key="1">
    <source>
        <dbReference type="SAM" id="Phobius"/>
    </source>
</evidence>
<comment type="caution">
    <text evidence="2">The sequence shown here is derived from an EMBL/GenBank/DDBJ whole genome shotgun (WGS) entry which is preliminary data.</text>
</comment>
<dbReference type="Proteomes" id="UP000005714">
    <property type="component" value="Unassembled WGS sequence"/>
</dbReference>
<dbReference type="AlphaFoldDB" id="D4YLQ3"/>
<dbReference type="eggNOG" id="ENOG5031XCM">
    <property type="taxonomic scope" value="Bacteria"/>
</dbReference>
<reference evidence="2 3" key="1">
    <citation type="submission" date="2010-04" db="EMBL/GenBank/DDBJ databases">
        <authorList>
            <person name="Qin X."/>
            <person name="Bachman B."/>
            <person name="Battles P."/>
            <person name="Bell A."/>
            <person name="Bess C."/>
            <person name="Bickham C."/>
            <person name="Chaboub L."/>
            <person name="Chen D."/>
            <person name="Coyle M."/>
            <person name="Deiros D.R."/>
            <person name="Dinh H."/>
            <person name="Forbes L."/>
            <person name="Fowler G."/>
            <person name="Francisco L."/>
            <person name="Fu Q."/>
            <person name="Gubbala S."/>
            <person name="Hale W."/>
            <person name="Han Y."/>
            <person name="Hemphill L."/>
            <person name="Highlander S.K."/>
            <person name="Hirani K."/>
            <person name="Hogues M."/>
            <person name="Jackson L."/>
            <person name="Jakkamsetti A."/>
            <person name="Javaid M."/>
            <person name="Jiang H."/>
            <person name="Korchina V."/>
            <person name="Kovar C."/>
            <person name="Lara F."/>
            <person name="Lee S."/>
            <person name="Mata R."/>
            <person name="Mathew T."/>
            <person name="Moen C."/>
            <person name="Morales K."/>
            <person name="Munidasa M."/>
            <person name="Nazareth L."/>
            <person name="Ngo R."/>
            <person name="Nguyen L."/>
            <person name="Okwuonu G."/>
            <person name="Ongeri F."/>
            <person name="Patil S."/>
            <person name="Petrosino J."/>
            <person name="Pham C."/>
            <person name="Pham P."/>
            <person name="Pu L.-L."/>
            <person name="Puazo M."/>
            <person name="Raj R."/>
            <person name="Reid J."/>
            <person name="Rouhana J."/>
            <person name="Saada N."/>
            <person name="Shang Y."/>
            <person name="Simmons D."/>
            <person name="Thornton R."/>
            <person name="Warren J."/>
            <person name="Weissenberger G."/>
            <person name="Zhang J."/>
            <person name="Zhang L."/>
            <person name="Zhou C."/>
            <person name="Zhu D."/>
            <person name="Muzny D."/>
            <person name="Worley K."/>
            <person name="Gibbs R."/>
        </authorList>
    </citation>
    <scope>NUCLEOTIDE SEQUENCE [LARGE SCALE GENOMIC DNA]</scope>
    <source>
        <strain evidence="2 3">ATCC 49030</strain>
    </source>
</reference>
<feature type="transmembrane region" description="Helical" evidence="1">
    <location>
        <begin position="38"/>
        <end position="62"/>
    </location>
</feature>
<sequence length="149" mass="15374">MTPRFVTAIAAAGATAVSTLITSAVSLALRPVTHDGLLFVFSRLTTSVLVVGAIAAGLALIFGFVRANYPGHPAARNPGNPKWLALTALFVAVGPPVIMYMLTVMWLTNAMYVGALALLVGLIAGPLFAVAMRPMSRLISEPGAAGKKA</sequence>
<accession>D4YLQ3</accession>
<dbReference type="EMBL" id="ADNU01000023">
    <property type="protein sequence ID" value="EFG47786.1"/>
    <property type="molecule type" value="Genomic_DNA"/>
</dbReference>
<protein>
    <submittedName>
        <fullName evidence="2">Uncharacterized protein</fullName>
    </submittedName>
</protein>